<gene>
    <name evidence="1" type="ORF">BSF38_00520</name>
</gene>
<dbReference type="RefSeq" id="WP_076343326.1">
    <property type="nucleotide sequence ID" value="NZ_CP019082.1"/>
</dbReference>
<protein>
    <submittedName>
        <fullName evidence="1">Uncharacterized protein</fullName>
    </submittedName>
</protein>
<dbReference type="AlphaFoldDB" id="A0A1U7CJM2"/>
<organism evidence="1 2">
    <name type="scientific">Paludisphaera borealis</name>
    <dbReference type="NCBI Taxonomy" id="1387353"/>
    <lineage>
        <taxon>Bacteria</taxon>
        <taxon>Pseudomonadati</taxon>
        <taxon>Planctomycetota</taxon>
        <taxon>Planctomycetia</taxon>
        <taxon>Isosphaerales</taxon>
        <taxon>Isosphaeraceae</taxon>
        <taxon>Paludisphaera</taxon>
    </lineage>
</organism>
<proteinExistence type="predicted"/>
<evidence type="ECO:0000313" key="2">
    <source>
        <dbReference type="Proteomes" id="UP000186309"/>
    </source>
</evidence>
<dbReference type="STRING" id="1387353.BSF38_00520"/>
<dbReference type="EMBL" id="CP019082">
    <property type="protein sequence ID" value="APW59106.1"/>
    <property type="molecule type" value="Genomic_DNA"/>
</dbReference>
<accession>A0A1U7CJM2</accession>
<keyword evidence="2" id="KW-1185">Reference proteome</keyword>
<sequence>MDLSYRLNELRDHWIFDWSYSYRNLIGEVFERTLSSLEMEPNDKRPLATIEREFSRHSTEVFAKGYNYKIKHSAYDQAIRISVSGLQRFLDLPFESYVAVARSSPYAARGLAARRVCSSMLIGILQGYGETRFGDQEGSQSLENNKRWWVHSLAFLMPGHVHQLLQVLGHSQFRDSMRDVVAPVLEAIDRVIRDAPQNQALLPTSGEYELRVNRLDLILELPSIQDHLRFLEIHCFLNPNEVREVDLRNSSERAVSVIAGSLTHQLQEWAENQSTLKGVLINTALSDPENTTGQAQGILTQVISRISGDKGWNAPLSYNYARHFPLNNPFLHATFRVIRHSVRNLLRSFERDTGIRLWCSIRRSGKTTAASFDLHPSGNTKVVNQTMQPTGQSPNDHIFAESFKEALHVGKPLSNDFFKEVIEKYSHGQIEPGKRTIFVLDEYELLFDQLRIADRKDESIRYDVALPLLNQLVEFSRENLLLMIGMQPDAHYILMEHNQFSPYVVLDHFPLFAHSLGAVDSEFAHLLHRVLRDLVQLDPTFINSLFAETGGHPYLTVNLLTDLFDWLITEGRRAAGLTLTGDDFHAFARCRLTPEAIHRSREYEFFRNFLQATLARTDRHSDRWIHTVVRSLQHIVREDPVTMLCPFDRFRQLVEQSPSPTDAAGLVRTASEANFLVMQGDQVRPCIPLLARIAYPIRPAIHP</sequence>
<dbReference type="KEGG" id="pbor:BSF38_00520"/>
<name>A0A1U7CJM2_9BACT</name>
<reference evidence="2" key="1">
    <citation type="submission" date="2016-12" db="EMBL/GenBank/DDBJ databases">
        <title>Comparative genomics of four Isosphaeraceae planctomycetes: a common pool of plasmids and glycoside hydrolase genes.</title>
        <authorList>
            <person name="Ivanova A."/>
        </authorList>
    </citation>
    <scope>NUCLEOTIDE SEQUENCE [LARGE SCALE GENOMIC DNA]</scope>
    <source>
        <strain evidence="2">PX4</strain>
    </source>
</reference>
<evidence type="ECO:0000313" key="1">
    <source>
        <dbReference type="EMBL" id="APW59106.1"/>
    </source>
</evidence>
<dbReference type="Proteomes" id="UP000186309">
    <property type="component" value="Chromosome"/>
</dbReference>
<dbReference type="OrthoDB" id="8901975at2"/>